<feature type="chain" id="PRO_5003625684" evidence="2">
    <location>
        <begin position="26"/>
        <end position="313"/>
    </location>
</feature>
<proteinExistence type="predicted"/>
<name>I0E0A5_MANSE</name>
<feature type="region of interest" description="Disordered" evidence="1">
    <location>
        <begin position="37"/>
        <end position="64"/>
    </location>
</feature>
<reference evidence="3" key="1">
    <citation type="submission" date="2012-01" db="EMBL/GenBank/DDBJ databases">
        <title>Vitelline membrane proteins in Lepidopteron.</title>
        <authorList>
            <person name="Xu Y."/>
            <person name="Xiang Z."/>
            <person name="He N."/>
        </authorList>
    </citation>
    <scope>NUCLEOTIDE SEQUENCE</scope>
</reference>
<accession>I0E0A5</accession>
<gene>
    <name evidence="3" type="primary">VMP35</name>
</gene>
<dbReference type="AlphaFoldDB" id="I0E0A5"/>
<feature type="region of interest" description="Disordered" evidence="1">
    <location>
        <begin position="290"/>
        <end position="313"/>
    </location>
</feature>
<feature type="compositionally biased region" description="Polar residues" evidence="1">
    <location>
        <begin position="52"/>
        <end position="64"/>
    </location>
</feature>
<keyword evidence="2" id="KW-0732">Signal</keyword>
<evidence type="ECO:0000313" key="3">
    <source>
        <dbReference type="EMBL" id="AFH96023.1"/>
    </source>
</evidence>
<dbReference type="EMBL" id="JQ388326">
    <property type="protein sequence ID" value="AFH96023.1"/>
    <property type="molecule type" value="Genomic_DNA"/>
</dbReference>
<organism evidence="3">
    <name type="scientific">Manduca sexta</name>
    <name type="common">Tobacco hawkmoth</name>
    <name type="synonym">Tobacco hornworm</name>
    <dbReference type="NCBI Taxonomy" id="7130"/>
    <lineage>
        <taxon>Eukaryota</taxon>
        <taxon>Metazoa</taxon>
        <taxon>Ecdysozoa</taxon>
        <taxon>Arthropoda</taxon>
        <taxon>Hexapoda</taxon>
        <taxon>Insecta</taxon>
        <taxon>Pterygota</taxon>
        <taxon>Neoptera</taxon>
        <taxon>Endopterygota</taxon>
        <taxon>Lepidoptera</taxon>
        <taxon>Glossata</taxon>
        <taxon>Ditrysia</taxon>
        <taxon>Bombycoidea</taxon>
        <taxon>Sphingidae</taxon>
        <taxon>Sphinginae</taxon>
        <taxon>Sphingini</taxon>
        <taxon>Manduca</taxon>
    </lineage>
</organism>
<protein>
    <submittedName>
        <fullName evidence="3">VMP35</fullName>
    </submittedName>
</protein>
<feature type="compositionally biased region" description="Polar residues" evidence="1">
    <location>
        <begin position="294"/>
        <end position="304"/>
    </location>
</feature>
<evidence type="ECO:0000256" key="1">
    <source>
        <dbReference type="SAM" id="MobiDB-lite"/>
    </source>
</evidence>
<evidence type="ECO:0000256" key="2">
    <source>
        <dbReference type="SAM" id="SignalP"/>
    </source>
</evidence>
<feature type="signal peptide" evidence="2">
    <location>
        <begin position="1"/>
        <end position="25"/>
    </location>
</feature>
<dbReference type="OrthoDB" id="7025731at2759"/>
<sequence>MECSAILVSIIVIISFLTLFDSGRCTELVSLQKKDTTNVEDNGKQAHKLTSDAPTTLQVNGPSSNLHKKGVLNDIILPYRYSHDSTLPEEPQNVLYNEYPIPSSKNIPVPTIWYSQWTPYTQQSRSDVDIYPYVHPLYSKLPVSMMNSLPPVHLTHFSSVLPRQEANFRSHTDMSEEERILLPNDRVTRSSEEDFIEQLEHDAIMNNILPTMPFPFFRESQRSYPAPISHHSGSNPFMALFRSGITTDYNSIPLLLGCTPTITEGTMEINIFPQQYHYNVHEKLTESLNKETQTDMTSTLSIKSPQMELSRDV</sequence>